<reference evidence="6" key="1">
    <citation type="journal article" date="2023" name="Insect Mol. Biol.">
        <title>Genome sequencing provides insights into the evolution of gene families encoding plant cell wall-degrading enzymes in longhorned beetles.</title>
        <authorList>
            <person name="Shin N.R."/>
            <person name="Okamura Y."/>
            <person name="Kirsch R."/>
            <person name="Pauchet Y."/>
        </authorList>
    </citation>
    <scope>NUCLEOTIDE SEQUENCE</scope>
    <source>
        <strain evidence="6">RBIC_L_NR</strain>
    </source>
</reference>
<evidence type="ECO:0000256" key="2">
    <source>
        <dbReference type="ARBA" id="ARBA00023037"/>
    </source>
</evidence>
<evidence type="ECO:0000259" key="5">
    <source>
        <dbReference type="Pfam" id="PF08441"/>
    </source>
</evidence>
<protein>
    <recommendedName>
        <fullName evidence="5">Integrin alpha first immunoglubulin-like domain-containing protein</fullName>
    </recommendedName>
</protein>
<comment type="caution">
    <text evidence="6">The sequence shown here is derived from an EMBL/GenBank/DDBJ whole genome shotgun (WGS) entry which is preliminary data.</text>
</comment>
<evidence type="ECO:0000256" key="3">
    <source>
        <dbReference type="ARBA" id="ARBA00023136"/>
    </source>
</evidence>
<dbReference type="GO" id="GO:0016020">
    <property type="term" value="C:membrane"/>
    <property type="evidence" value="ECO:0007669"/>
    <property type="project" value="UniProtKB-SubCell"/>
</dbReference>
<dbReference type="Proteomes" id="UP001162156">
    <property type="component" value="Unassembled WGS sequence"/>
</dbReference>
<evidence type="ECO:0000313" key="6">
    <source>
        <dbReference type="EMBL" id="KAJ8971017.1"/>
    </source>
</evidence>
<name>A0AAV8ZTD3_9CUCU</name>
<dbReference type="AlphaFoldDB" id="A0AAV8ZTD3"/>
<keyword evidence="7" id="KW-1185">Reference proteome</keyword>
<dbReference type="InterPro" id="IPR032695">
    <property type="entry name" value="Integrin_dom_sf"/>
</dbReference>
<evidence type="ECO:0000313" key="7">
    <source>
        <dbReference type="Proteomes" id="UP001162156"/>
    </source>
</evidence>
<evidence type="ECO:0000256" key="4">
    <source>
        <dbReference type="ARBA" id="ARBA00023180"/>
    </source>
</evidence>
<dbReference type="Pfam" id="PF08441">
    <property type="entry name" value="Integrin_A_Ig_1"/>
    <property type="match status" value="1"/>
</dbReference>
<organism evidence="6 7">
    <name type="scientific">Rhamnusium bicolor</name>
    <dbReference type="NCBI Taxonomy" id="1586634"/>
    <lineage>
        <taxon>Eukaryota</taxon>
        <taxon>Metazoa</taxon>
        <taxon>Ecdysozoa</taxon>
        <taxon>Arthropoda</taxon>
        <taxon>Hexapoda</taxon>
        <taxon>Insecta</taxon>
        <taxon>Pterygota</taxon>
        <taxon>Neoptera</taxon>
        <taxon>Endopterygota</taxon>
        <taxon>Coleoptera</taxon>
        <taxon>Polyphaga</taxon>
        <taxon>Cucujiformia</taxon>
        <taxon>Chrysomeloidea</taxon>
        <taxon>Cerambycidae</taxon>
        <taxon>Lepturinae</taxon>
        <taxon>Rhagiini</taxon>
        <taxon>Rhamnusium</taxon>
    </lineage>
</organism>
<dbReference type="InterPro" id="IPR013649">
    <property type="entry name" value="Integrin_alpha_Ig-like_1"/>
</dbReference>
<dbReference type="EMBL" id="JANEYF010000269">
    <property type="protein sequence ID" value="KAJ8971017.1"/>
    <property type="molecule type" value="Genomic_DNA"/>
</dbReference>
<dbReference type="SUPFAM" id="SSF69179">
    <property type="entry name" value="Integrin domains"/>
    <property type="match status" value="1"/>
</dbReference>
<gene>
    <name evidence="6" type="ORF">NQ314_000936</name>
</gene>
<keyword evidence="4" id="KW-0325">Glycoprotein</keyword>
<sequence>MVIFSFKSCFSIVGKIKKTDKFNVNYHIMEEKNIVSRIWFLDTVHVDKRSSVHTQTVVVSSYSKEYCQNEIVYIKEGVSDILSPIKVSNFDILFN</sequence>
<keyword evidence="3" id="KW-0472">Membrane</keyword>
<dbReference type="Gene3D" id="2.60.40.1460">
    <property type="entry name" value="Integrin domains. Chain A, domain 2"/>
    <property type="match status" value="1"/>
</dbReference>
<keyword evidence="2" id="KW-0401">Integrin</keyword>
<evidence type="ECO:0000256" key="1">
    <source>
        <dbReference type="ARBA" id="ARBA00004479"/>
    </source>
</evidence>
<dbReference type="GO" id="GO:0007229">
    <property type="term" value="P:integrin-mediated signaling pathway"/>
    <property type="evidence" value="ECO:0007669"/>
    <property type="project" value="UniProtKB-KW"/>
</dbReference>
<feature type="domain" description="Integrin alpha first immunoglubulin-like" evidence="5">
    <location>
        <begin position="4"/>
        <end position="88"/>
    </location>
</feature>
<dbReference type="GO" id="GO:0007157">
    <property type="term" value="P:heterophilic cell-cell adhesion via plasma membrane cell adhesion molecules"/>
    <property type="evidence" value="ECO:0007669"/>
    <property type="project" value="UniProtKB-ARBA"/>
</dbReference>
<comment type="subcellular location">
    <subcellularLocation>
        <location evidence="1">Membrane</location>
        <topology evidence="1">Single-pass type I membrane protein</topology>
    </subcellularLocation>
</comment>
<accession>A0AAV8ZTD3</accession>
<proteinExistence type="predicted"/>